<dbReference type="SMART" id="SM00784">
    <property type="entry name" value="SPT2"/>
    <property type="match status" value="1"/>
</dbReference>
<keyword evidence="3 4" id="KW-0175">Coiled coil</keyword>
<feature type="compositionally biased region" description="Low complexity" evidence="5">
    <location>
        <begin position="403"/>
        <end position="439"/>
    </location>
</feature>
<feature type="compositionally biased region" description="Basic and acidic residues" evidence="5">
    <location>
        <begin position="191"/>
        <end position="201"/>
    </location>
</feature>
<dbReference type="InterPro" id="IPR013256">
    <property type="entry name" value="Chromatin_SPT2"/>
</dbReference>
<dbReference type="Pfam" id="PF08243">
    <property type="entry name" value="SPT2"/>
    <property type="match status" value="1"/>
</dbReference>
<comment type="similarity">
    <text evidence="1">Belongs to the SPT2 family.</text>
</comment>
<dbReference type="InterPro" id="IPR054552">
    <property type="entry name" value="SPT2_N"/>
</dbReference>
<dbReference type="GO" id="GO:0003677">
    <property type="term" value="F:DNA binding"/>
    <property type="evidence" value="ECO:0007669"/>
    <property type="project" value="TreeGrafter"/>
</dbReference>
<feature type="compositionally biased region" description="Polar residues" evidence="5">
    <location>
        <begin position="341"/>
        <end position="350"/>
    </location>
</feature>
<reference evidence="7" key="1">
    <citation type="journal article" date="2016" name="PLoS ONE">
        <title>A Deep Insight into the Sialome of Male and Female Aedes aegypti Mosquitoes.</title>
        <authorList>
            <person name="Ribeiro J.M."/>
            <person name="Martin-Martin I."/>
            <person name="Arca B."/>
            <person name="Calvo E."/>
        </authorList>
    </citation>
    <scope>NUCLEOTIDE SEQUENCE</scope>
    <source>
        <strain evidence="7">Liverpool</strain>
        <tissue evidence="7">Salivary glands</tissue>
    </source>
</reference>
<sequence length="640" mass="72208">MDFGKLLSVAQRNATNSEQKSSESRYYSTKFAPPKKESKDKKLSANIQKFLAKKEEEERQKALEEKRKRDELMAKRDPKAKKKIEKMLKVIKSANKSVLDDAIDQNDTAVTLQGPEQPDEDDYGYTSNVASQLYQQLMDKYKNTPEEKKFKDGSKRVMSKEDMERAKARVKDALNRVEEEENAPRTRKRKDAGEGSTRDEESASGSSKKLVGPDRYDPEEERRKEAETKAKEEAAKKKARRPAGPAPPDFATLLKLAEQKQMEPVKVEVPVVEKKKEPERLMTKKEKKEYEERQAYLEQKRIRDRIRNDPRLSEKERQIKLAQYDAIKAGKVPPSAGANKSGPTSTNVMTPNGRIPKLNSSAGSSEKPSTAPPKPTSSSSSSKPSSSSRPDEKRTFPQKTSVEAASAKSKLEAALTASRKPPSSAQSSSASREPSSIKKPVPSSQQNGAAKISSTAKPSPQSSAKPTPSSTANGQKTRPFPPADVPQKTRQFPPPDVQKTRQFPPPDVQKTRQFPPPDVMRKRPLDARGKPSSSAPMKKRRPVIEDSDSEYDSEMDDFIDDGDEEMDYSSQIKAIFGYDKSRYRDEDFDDREMESTFAQQMREEFISKKIGLMEDLEDMRMEEEEKRMKALKKKQAAKRK</sequence>
<evidence type="ECO:0000256" key="1">
    <source>
        <dbReference type="ARBA" id="ARBA00006461"/>
    </source>
</evidence>
<feature type="region of interest" description="Disordered" evidence="5">
    <location>
        <begin position="139"/>
        <end position="252"/>
    </location>
</feature>
<evidence type="ECO:0000259" key="6">
    <source>
        <dbReference type="Pfam" id="PF22878"/>
    </source>
</evidence>
<dbReference type="GO" id="GO:0006360">
    <property type="term" value="P:transcription by RNA polymerase I"/>
    <property type="evidence" value="ECO:0007669"/>
    <property type="project" value="TreeGrafter"/>
</dbReference>
<feature type="region of interest" description="Disordered" evidence="5">
    <location>
        <begin position="1"/>
        <end position="81"/>
    </location>
</feature>
<name>A0A0P6ITC0_AEDAE</name>
<protein>
    <recommendedName>
        <fullName evidence="2">Protein SPT2 homolog</fullName>
    </recommendedName>
</protein>
<feature type="compositionally biased region" description="Low complexity" evidence="5">
    <location>
        <begin position="376"/>
        <end position="388"/>
    </location>
</feature>
<feature type="compositionally biased region" description="Basic and acidic residues" evidence="5">
    <location>
        <begin position="52"/>
        <end position="77"/>
    </location>
</feature>
<feature type="region of interest" description="Disordered" evidence="5">
    <location>
        <begin position="107"/>
        <end position="127"/>
    </location>
</feature>
<feature type="compositionally biased region" description="Basic and acidic residues" evidence="5">
    <location>
        <begin position="519"/>
        <end position="529"/>
    </location>
</feature>
<evidence type="ECO:0000256" key="4">
    <source>
        <dbReference type="SAM" id="Coils"/>
    </source>
</evidence>
<dbReference type="VEuPathDB" id="VectorBase:AAEL026571"/>
<feature type="region of interest" description="Disordered" evidence="5">
    <location>
        <begin position="278"/>
        <end position="565"/>
    </location>
</feature>
<feature type="compositionally biased region" description="Basic and acidic residues" evidence="5">
    <location>
        <begin position="278"/>
        <end position="319"/>
    </location>
</feature>
<evidence type="ECO:0000313" key="7">
    <source>
        <dbReference type="EMBL" id="JAN95015.1"/>
    </source>
</evidence>
<feature type="compositionally biased region" description="Polar residues" evidence="5">
    <location>
        <begin position="442"/>
        <end position="476"/>
    </location>
</feature>
<feature type="compositionally biased region" description="Basic and acidic residues" evidence="5">
    <location>
        <begin position="34"/>
        <end position="43"/>
    </location>
</feature>
<evidence type="ECO:0000256" key="3">
    <source>
        <dbReference type="ARBA" id="ARBA00023054"/>
    </source>
</evidence>
<organism evidence="7">
    <name type="scientific">Aedes aegypti</name>
    <name type="common">Yellowfever mosquito</name>
    <name type="synonym">Culex aegypti</name>
    <dbReference type="NCBI Taxonomy" id="7159"/>
    <lineage>
        <taxon>Eukaryota</taxon>
        <taxon>Metazoa</taxon>
        <taxon>Ecdysozoa</taxon>
        <taxon>Arthropoda</taxon>
        <taxon>Hexapoda</taxon>
        <taxon>Insecta</taxon>
        <taxon>Pterygota</taxon>
        <taxon>Neoptera</taxon>
        <taxon>Endopterygota</taxon>
        <taxon>Diptera</taxon>
        <taxon>Nematocera</taxon>
        <taxon>Culicoidea</taxon>
        <taxon>Culicidae</taxon>
        <taxon>Culicinae</taxon>
        <taxon>Aedini</taxon>
        <taxon>Aedes</taxon>
        <taxon>Stegomyia</taxon>
    </lineage>
</organism>
<dbReference type="GO" id="GO:0006334">
    <property type="term" value="P:nucleosome assembly"/>
    <property type="evidence" value="ECO:0007669"/>
    <property type="project" value="TreeGrafter"/>
</dbReference>
<feature type="coiled-coil region" evidence="4">
    <location>
        <begin position="613"/>
        <end position="640"/>
    </location>
</feature>
<proteinExistence type="evidence at transcript level"/>
<dbReference type="AlphaFoldDB" id="A0A0P6ITC0"/>
<feature type="compositionally biased region" description="Acidic residues" evidence="5">
    <location>
        <begin position="545"/>
        <end position="565"/>
    </location>
</feature>
<dbReference type="EMBL" id="GDUN01000904">
    <property type="protein sequence ID" value="JAN95015.1"/>
    <property type="molecule type" value="mRNA"/>
</dbReference>
<feature type="compositionally biased region" description="Basic and acidic residues" evidence="5">
    <location>
        <begin position="211"/>
        <end position="236"/>
    </location>
</feature>
<dbReference type="GO" id="GO:0042393">
    <property type="term" value="F:histone binding"/>
    <property type="evidence" value="ECO:0007669"/>
    <property type="project" value="TreeGrafter"/>
</dbReference>
<evidence type="ECO:0000256" key="5">
    <source>
        <dbReference type="SAM" id="MobiDB-lite"/>
    </source>
</evidence>
<dbReference type="PANTHER" id="PTHR22691">
    <property type="entry name" value="YEAST SPT2-RELATED"/>
    <property type="match status" value="1"/>
</dbReference>
<feature type="domain" description="SPT2 homolog N-terminal" evidence="6">
    <location>
        <begin position="1"/>
        <end position="92"/>
    </location>
</feature>
<feature type="compositionally biased region" description="Polar residues" evidence="5">
    <location>
        <begin position="10"/>
        <end position="27"/>
    </location>
</feature>
<dbReference type="PANTHER" id="PTHR22691:SF8">
    <property type="entry name" value="PROTEIN SPT2 HOMOLOG"/>
    <property type="match status" value="1"/>
</dbReference>
<dbReference type="Pfam" id="PF22878">
    <property type="entry name" value="SPT2_N"/>
    <property type="match status" value="1"/>
</dbReference>
<feature type="compositionally biased region" description="Basic and acidic residues" evidence="5">
    <location>
        <begin position="139"/>
        <end position="177"/>
    </location>
</feature>
<dbReference type="GO" id="GO:0005730">
    <property type="term" value="C:nucleolus"/>
    <property type="evidence" value="ECO:0007669"/>
    <property type="project" value="TreeGrafter"/>
</dbReference>
<evidence type="ECO:0000256" key="2">
    <source>
        <dbReference type="ARBA" id="ARBA00013786"/>
    </source>
</evidence>
<accession>A0A0P6ITC0</accession>